<dbReference type="AlphaFoldDB" id="A0A6P0ENU2"/>
<name>A0A6P0ENU2_9ACTN</name>
<evidence type="ECO:0000313" key="3">
    <source>
        <dbReference type="Proteomes" id="UP000468828"/>
    </source>
</evidence>
<sequence>MSMRPDESLQLGALYDALRTPAPMPADPRQLTGWMARLEADAALSGLISRVLNTGTATTGEVTDAQALFDRSGSAADPARVAKAYEVLLHHAE</sequence>
<accession>A0A6P0ENU2</accession>
<dbReference type="EMBL" id="JAAGWH010000012">
    <property type="protein sequence ID" value="NEK93282.1"/>
    <property type="molecule type" value="Genomic_DNA"/>
</dbReference>
<evidence type="ECO:0000313" key="4">
    <source>
        <dbReference type="Proteomes" id="UP000471152"/>
    </source>
</evidence>
<reference evidence="2 4" key="2">
    <citation type="submission" date="2020-02" db="EMBL/GenBank/DDBJ databases">
        <title>The WGS of Modestobacter muralis DSM 100205.</title>
        <authorList>
            <person name="Jiang Z."/>
        </authorList>
    </citation>
    <scope>NUCLEOTIDE SEQUENCE [LARGE SCALE GENOMIC DNA]</scope>
    <source>
        <strain evidence="2 4">DSM 100205</strain>
    </source>
</reference>
<evidence type="ECO:0000313" key="1">
    <source>
        <dbReference type="EMBL" id="NEK93282.1"/>
    </source>
</evidence>
<dbReference type="RefSeq" id="WP_163609739.1">
    <property type="nucleotide sequence ID" value="NZ_JAAGWB010000012.1"/>
</dbReference>
<gene>
    <name evidence="2" type="ORF">G3R41_03685</name>
    <name evidence="1" type="ORF">GCU67_03685</name>
</gene>
<evidence type="ECO:0000313" key="2">
    <source>
        <dbReference type="EMBL" id="NEN50049.1"/>
    </source>
</evidence>
<dbReference type="Proteomes" id="UP000468828">
    <property type="component" value="Unassembled WGS sequence"/>
</dbReference>
<keyword evidence="3" id="KW-1185">Reference proteome</keyword>
<organism evidence="1 3">
    <name type="scientific">Modestobacter muralis</name>
    <dbReference type="NCBI Taxonomy" id="1608614"/>
    <lineage>
        <taxon>Bacteria</taxon>
        <taxon>Bacillati</taxon>
        <taxon>Actinomycetota</taxon>
        <taxon>Actinomycetes</taxon>
        <taxon>Geodermatophilales</taxon>
        <taxon>Geodermatophilaceae</taxon>
        <taxon>Modestobacter</taxon>
    </lineage>
</organism>
<dbReference type="EMBL" id="JAAGWB010000012">
    <property type="protein sequence ID" value="NEN50049.1"/>
    <property type="molecule type" value="Genomic_DNA"/>
</dbReference>
<comment type="caution">
    <text evidence="1">The sequence shown here is derived from an EMBL/GenBank/DDBJ whole genome shotgun (WGS) entry which is preliminary data.</text>
</comment>
<reference evidence="1 3" key="1">
    <citation type="submission" date="2020-01" db="EMBL/GenBank/DDBJ databases">
        <title>the WGS Modestobacter muralis CPCC 204518.</title>
        <authorList>
            <person name="Jiang Z."/>
        </authorList>
    </citation>
    <scope>NUCLEOTIDE SEQUENCE [LARGE SCALE GENOMIC DNA]</scope>
    <source>
        <strain evidence="1 3">DSM 100205</strain>
    </source>
</reference>
<proteinExistence type="predicted"/>
<protein>
    <submittedName>
        <fullName evidence="1">Uncharacterized protein</fullName>
    </submittedName>
</protein>
<dbReference type="Proteomes" id="UP000471152">
    <property type="component" value="Unassembled WGS sequence"/>
</dbReference>